<dbReference type="OrthoDB" id="9786064at2"/>
<feature type="transmembrane region" description="Helical" evidence="1">
    <location>
        <begin position="28"/>
        <end position="49"/>
    </location>
</feature>
<comment type="caution">
    <text evidence="2">The sequence shown here is derived from an EMBL/GenBank/DDBJ whole genome shotgun (WGS) entry which is preliminary data.</text>
</comment>
<dbReference type="Proteomes" id="UP000279089">
    <property type="component" value="Unassembled WGS sequence"/>
</dbReference>
<dbReference type="AlphaFoldDB" id="A0A3N4ML47"/>
<dbReference type="EMBL" id="RMBX01000008">
    <property type="protein sequence ID" value="RPD40309.1"/>
    <property type="molecule type" value="Genomic_DNA"/>
</dbReference>
<gene>
    <name evidence="2" type="ORF">EG028_16835</name>
</gene>
<feature type="transmembrane region" description="Helical" evidence="1">
    <location>
        <begin position="127"/>
        <end position="146"/>
    </location>
</feature>
<evidence type="ECO:0008006" key="4">
    <source>
        <dbReference type="Google" id="ProtNLM"/>
    </source>
</evidence>
<evidence type="ECO:0000313" key="2">
    <source>
        <dbReference type="EMBL" id="RPD40309.1"/>
    </source>
</evidence>
<feature type="transmembrane region" description="Helical" evidence="1">
    <location>
        <begin position="202"/>
        <end position="220"/>
    </location>
</feature>
<evidence type="ECO:0000313" key="3">
    <source>
        <dbReference type="Proteomes" id="UP000279089"/>
    </source>
</evidence>
<name>A0A3N4ML47_9BACT</name>
<keyword evidence="1" id="KW-1133">Transmembrane helix</keyword>
<feature type="transmembrane region" description="Helical" evidence="1">
    <location>
        <begin position="158"/>
        <end position="190"/>
    </location>
</feature>
<reference evidence="3" key="1">
    <citation type="submission" date="2018-11" db="EMBL/GenBank/DDBJ databases">
        <title>Chitinophaga lutea sp.nov., isolate from arsenic contaminated soil.</title>
        <authorList>
            <person name="Zong Y."/>
        </authorList>
    </citation>
    <scope>NUCLEOTIDE SEQUENCE [LARGE SCALE GENOMIC DNA]</scope>
    <source>
        <strain evidence="3">YLT18</strain>
    </source>
</reference>
<accession>A0A3N4ML47</accession>
<sequence length="221" mass="24520">MEEQKSTVTFPPALRASATVFSYLLHPLFIPLLITFMVVTALPEYFMVFKHDSIKFPFDKLYIRVGVGSLLFPLLAVVLSKLLGFVNSVQLEERTDRIIPYVATTIFYFWAFYTFKRQGISPGFFNAFLLGIFIAVVICFVANSFVKISMHTTGWGGVLGFLMVLMWGMGMNVSVPLALAFVLTGLAATARLILKAHTPQEIYTGLLVGILSQVIAYAIVG</sequence>
<keyword evidence="3" id="KW-1185">Reference proteome</keyword>
<feature type="transmembrane region" description="Helical" evidence="1">
    <location>
        <begin position="61"/>
        <end position="86"/>
    </location>
</feature>
<evidence type="ECO:0000256" key="1">
    <source>
        <dbReference type="SAM" id="Phobius"/>
    </source>
</evidence>
<feature type="transmembrane region" description="Helical" evidence="1">
    <location>
        <begin position="98"/>
        <end position="115"/>
    </location>
</feature>
<protein>
    <recommendedName>
        <fullName evidence="4">Phosphatase PAP2 family protein</fullName>
    </recommendedName>
</protein>
<keyword evidence="1" id="KW-0472">Membrane</keyword>
<dbReference type="RefSeq" id="WP_120517672.1">
    <property type="nucleotide sequence ID" value="NZ_QXZY01000009.1"/>
</dbReference>
<proteinExistence type="predicted"/>
<keyword evidence="1" id="KW-0812">Transmembrane</keyword>
<organism evidence="2 3">
    <name type="scientific">Chitinophaga barathri</name>
    <dbReference type="NCBI Taxonomy" id="1647451"/>
    <lineage>
        <taxon>Bacteria</taxon>
        <taxon>Pseudomonadati</taxon>
        <taxon>Bacteroidota</taxon>
        <taxon>Chitinophagia</taxon>
        <taxon>Chitinophagales</taxon>
        <taxon>Chitinophagaceae</taxon>
        <taxon>Chitinophaga</taxon>
    </lineage>
</organism>